<dbReference type="PANTHER" id="PTHR36835:SF1">
    <property type="entry name" value="CYTOCHROME BO(3) UBIQUINOL OXIDASE SUBUNIT 4"/>
    <property type="match status" value="1"/>
</dbReference>
<dbReference type="GO" id="GO:0009319">
    <property type="term" value="C:cytochrome o ubiquinol oxidase complex"/>
    <property type="evidence" value="ECO:0007669"/>
    <property type="project" value="TreeGrafter"/>
</dbReference>
<reference evidence="19 20" key="1">
    <citation type="submission" date="2018-12" db="EMBL/GenBank/DDBJ databases">
        <authorList>
            <consortium name="Pathogen Informatics"/>
        </authorList>
    </citation>
    <scope>NUCLEOTIDE SEQUENCE [LARGE SCALE GENOMIC DNA]</scope>
    <source>
        <strain evidence="19 20">NCTC12905</strain>
    </source>
</reference>
<evidence type="ECO:0000256" key="7">
    <source>
        <dbReference type="ARBA" id="ARBA00022692"/>
    </source>
</evidence>
<evidence type="ECO:0000256" key="9">
    <source>
        <dbReference type="ARBA" id="ARBA00022989"/>
    </source>
</evidence>
<keyword evidence="11 18" id="KW-0472">Membrane</keyword>
<evidence type="ECO:0000256" key="5">
    <source>
        <dbReference type="ARBA" id="ARBA00022448"/>
    </source>
</evidence>
<keyword evidence="5" id="KW-0813">Transport</keyword>
<evidence type="ECO:0000256" key="6">
    <source>
        <dbReference type="ARBA" id="ARBA00022475"/>
    </source>
</evidence>
<comment type="similarity">
    <text evidence="2">Belongs to the cytochrome c oxidase bacterial subunit 4 family.</text>
</comment>
<evidence type="ECO:0000256" key="4">
    <source>
        <dbReference type="ARBA" id="ARBA00014689"/>
    </source>
</evidence>
<gene>
    <name evidence="19" type="primary">cyoD</name>
    <name evidence="19" type="ORF">NCTC12905_00365</name>
</gene>
<comment type="subunit">
    <text evidence="3">Heterooctamer of two A chains, two B chains, two C chains and two D chains.</text>
</comment>
<evidence type="ECO:0000256" key="18">
    <source>
        <dbReference type="SAM" id="Phobius"/>
    </source>
</evidence>
<keyword evidence="10" id="KW-0560">Oxidoreductase</keyword>
<accession>A0A448V4N3</accession>
<dbReference type="GO" id="GO:0019646">
    <property type="term" value="P:aerobic electron transport chain"/>
    <property type="evidence" value="ECO:0007669"/>
    <property type="project" value="TreeGrafter"/>
</dbReference>
<evidence type="ECO:0000313" key="19">
    <source>
        <dbReference type="EMBL" id="VEJ44726.1"/>
    </source>
</evidence>
<dbReference type="RefSeq" id="WP_126602342.1">
    <property type="nucleotide sequence ID" value="NZ_LR134529.1"/>
</dbReference>
<evidence type="ECO:0000313" key="20">
    <source>
        <dbReference type="Proteomes" id="UP000274201"/>
    </source>
</evidence>
<evidence type="ECO:0000256" key="3">
    <source>
        <dbReference type="ARBA" id="ARBA00011700"/>
    </source>
</evidence>
<dbReference type="GO" id="GO:0009486">
    <property type="term" value="F:cytochrome bo3 ubiquinol oxidase activity"/>
    <property type="evidence" value="ECO:0007669"/>
    <property type="project" value="InterPro"/>
</dbReference>
<dbReference type="GO" id="GO:0015078">
    <property type="term" value="F:proton transmembrane transporter activity"/>
    <property type="evidence" value="ECO:0007669"/>
    <property type="project" value="TreeGrafter"/>
</dbReference>
<evidence type="ECO:0000256" key="14">
    <source>
        <dbReference type="ARBA" id="ARBA00030211"/>
    </source>
</evidence>
<dbReference type="InterPro" id="IPR005171">
    <property type="entry name" value="Cyt_c_oxidase_su4_prok"/>
</dbReference>
<evidence type="ECO:0000256" key="13">
    <source>
        <dbReference type="ARBA" id="ARBA00030071"/>
    </source>
</evidence>
<evidence type="ECO:0000256" key="12">
    <source>
        <dbReference type="ARBA" id="ARBA00025694"/>
    </source>
</evidence>
<dbReference type="InterPro" id="IPR050968">
    <property type="entry name" value="Cytochrome_c_oxidase_bac_sub4"/>
</dbReference>
<dbReference type="AlphaFoldDB" id="A0A448V4N3"/>
<feature type="transmembrane region" description="Helical" evidence="18">
    <location>
        <begin position="15"/>
        <end position="35"/>
    </location>
</feature>
<evidence type="ECO:0000256" key="10">
    <source>
        <dbReference type="ARBA" id="ARBA00023002"/>
    </source>
</evidence>
<dbReference type="NCBIfam" id="TIGR02847">
    <property type="entry name" value="CyoD"/>
    <property type="match status" value="1"/>
</dbReference>
<protein>
    <recommendedName>
        <fullName evidence="4">Cytochrome bo(3) ubiquinol oxidase subunit 4</fullName>
    </recommendedName>
    <alternativeName>
        <fullName evidence="16">Cytochrome o ubiquinol oxidase subunit 4</fullName>
    </alternativeName>
    <alternativeName>
        <fullName evidence="13">Oxidase bo(3) subunit 4</fullName>
    </alternativeName>
    <alternativeName>
        <fullName evidence="14">Ubiquinol oxidase polypeptide IV</fullName>
    </alternativeName>
    <alternativeName>
        <fullName evidence="15">Ubiquinol oxidase subunit 4</fullName>
    </alternativeName>
</protein>
<dbReference type="InterPro" id="IPR014210">
    <property type="entry name" value="Cyt_o_ubiqinol_oxidase_su4"/>
</dbReference>
<comment type="function">
    <text evidence="12">Cytochrome bo(3) ubiquinol terminal oxidase is the component of the aerobic respiratory chain of E.coli that predominates when cells are grown at high aeration. Has proton pump activity across the membrane in addition to electron transfer, pumping 2 protons/electron.</text>
</comment>
<evidence type="ECO:0000256" key="15">
    <source>
        <dbReference type="ARBA" id="ARBA00031887"/>
    </source>
</evidence>
<evidence type="ECO:0000256" key="16">
    <source>
        <dbReference type="ARBA" id="ARBA00032185"/>
    </source>
</evidence>
<dbReference type="STRING" id="1094497.BVwin_01130"/>
<evidence type="ECO:0000256" key="11">
    <source>
        <dbReference type="ARBA" id="ARBA00023136"/>
    </source>
</evidence>
<comment type="subcellular location">
    <subcellularLocation>
        <location evidence="1">Cell membrane</location>
        <topology evidence="1">Multi-pass membrane protein</topology>
    </subcellularLocation>
</comment>
<evidence type="ECO:0000256" key="1">
    <source>
        <dbReference type="ARBA" id="ARBA00004651"/>
    </source>
</evidence>
<dbReference type="GO" id="GO:0005886">
    <property type="term" value="C:plasma membrane"/>
    <property type="evidence" value="ECO:0007669"/>
    <property type="project" value="UniProtKB-SubCell"/>
</dbReference>
<dbReference type="GO" id="GO:0015990">
    <property type="term" value="P:electron transport coupled proton transport"/>
    <property type="evidence" value="ECO:0007669"/>
    <property type="project" value="InterPro"/>
</dbReference>
<keyword evidence="9 18" id="KW-1133">Transmembrane helix</keyword>
<dbReference type="Proteomes" id="UP000274201">
    <property type="component" value="Chromosome"/>
</dbReference>
<feature type="transmembrane region" description="Helical" evidence="18">
    <location>
        <begin position="80"/>
        <end position="99"/>
    </location>
</feature>
<evidence type="ECO:0000256" key="17">
    <source>
        <dbReference type="SAM" id="MobiDB-lite"/>
    </source>
</evidence>
<evidence type="ECO:0000256" key="2">
    <source>
        <dbReference type="ARBA" id="ARBA00008079"/>
    </source>
</evidence>
<dbReference type="Pfam" id="PF03626">
    <property type="entry name" value="COX4_pro"/>
    <property type="match status" value="1"/>
</dbReference>
<proteinExistence type="inferred from homology"/>
<feature type="region of interest" description="Disordered" evidence="17">
    <location>
        <begin position="244"/>
        <end position="292"/>
    </location>
</feature>
<keyword evidence="7 18" id="KW-0812">Transmembrane</keyword>
<sequence>MSRHNEAHGPSTGSYLIGFILAVFFTMGSFIPVMYGMMDSWAISTKVAYLIGMAIIQIIVQIVFFLHLNSGPDAKWNLSALWFAAICVFIIIGGTWWAISHLNYNMMGGSGRIVEPEVLGSSVTTPEQFSETQKPVEQLPAQAPVEQAPSVEIPVGQSTQAPVEQASGVEMPVGQSTQAPVEQAPGVEMPVGQSTQAPVEQAPGVEMPVGQSTQAPVEQAPGVEMPVGQSTQAPVEQAPSVEMPVGQSTQAPVEQAPGVEMPVGQSTQAPVEKVPDAKMPVEQAPDTQNSVK</sequence>
<keyword evidence="8" id="KW-0249">Electron transport</keyword>
<organism evidence="19 20">
    <name type="scientific">Bartonella vinsonii</name>
    <name type="common">Rochalimaea vinsonii</name>
    <dbReference type="NCBI Taxonomy" id="33047"/>
    <lineage>
        <taxon>Bacteria</taxon>
        <taxon>Pseudomonadati</taxon>
        <taxon>Pseudomonadota</taxon>
        <taxon>Alphaproteobacteria</taxon>
        <taxon>Hyphomicrobiales</taxon>
        <taxon>Bartonellaceae</taxon>
        <taxon>Bartonella</taxon>
    </lineage>
</organism>
<evidence type="ECO:0000256" key="8">
    <source>
        <dbReference type="ARBA" id="ARBA00022982"/>
    </source>
</evidence>
<dbReference type="EMBL" id="LR134529">
    <property type="protein sequence ID" value="VEJ44726.1"/>
    <property type="molecule type" value="Genomic_DNA"/>
</dbReference>
<dbReference type="OrthoDB" id="2375888at2"/>
<keyword evidence="6" id="KW-1003">Cell membrane</keyword>
<feature type="transmembrane region" description="Helical" evidence="18">
    <location>
        <begin position="47"/>
        <end position="68"/>
    </location>
</feature>
<name>A0A448V4N3_BARVI</name>
<dbReference type="PANTHER" id="PTHR36835">
    <property type="entry name" value="CYTOCHROME BO(3) UBIQUINOL OXIDASE SUBUNIT 4"/>
    <property type="match status" value="1"/>
</dbReference>